<sequence>MAHYCSMQERAVSDILLKLRSAALSDDDKNHIVATLKKEGFLDEARYARAFANDKFKLNQWGRIKIGYALRMKQVDSAIIEEGLEQIDEEDYQQLITTLATRKLKDTRSTSTADRNNKIARFLLQRGFESDLVWKTIQALP</sequence>
<keyword evidence="8" id="KW-1185">Reference proteome</keyword>
<dbReference type="InterPro" id="IPR053924">
    <property type="entry name" value="RecX_HTH_2nd"/>
</dbReference>
<evidence type="ECO:0000259" key="6">
    <source>
        <dbReference type="Pfam" id="PF21981"/>
    </source>
</evidence>
<gene>
    <name evidence="7" type="ORF">RT717_22575</name>
</gene>
<dbReference type="Pfam" id="PF02631">
    <property type="entry name" value="RecX_HTH2"/>
    <property type="match status" value="1"/>
</dbReference>
<evidence type="ECO:0000256" key="1">
    <source>
        <dbReference type="ARBA" id="ARBA00004496"/>
    </source>
</evidence>
<evidence type="ECO:0000313" key="7">
    <source>
        <dbReference type="EMBL" id="WOK05864.1"/>
    </source>
</evidence>
<dbReference type="RefSeq" id="WP_317488613.1">
    <property type="nucleotide sequence ID" value="NZ_CP136051.1"/>
</dbReference>
<dbReference type="EMBL" id="CP136051">
    <property type="protein sequence ID" value="WOK05864.1"/>
    <property type="molecule type" value="Genomic_DNA"/>
</dbReference>
<feature type="domain" description="RecX third three-helical" evidence="6">
    <location>
        <begin position="90"/>
        <end position="136"/>
    </location>
</feature>
<evidence type="ECO:0000256" key="2">
    <source>
        <dbReference type="ARBA" id="ARBA00009695"/>
    </source>
</evidence>
<comment type="subcellular location">
    <subcellularLocation>
        <location evidence="1">Cytoplasm</location>
    </subcellularLocation>
</comment>
<evidence type="ECO:0000256" key="4">
    <source>
        <dbReference type="ARBA" id="ARBA00022490"/>
    </source>
</evidence>
<accession>A0ABZ0INV9</accession>
<name>A0ABZ0INV9_9BACT</name>
<keyword evidence="4" id="KW-0963">Cytoplasm</keyword>
<dbReference type="Proteomes" id="UP001302349">
    <property type="component" value="Chromosome"/>
</dbReference>
<dbReference type="InterPro" id="IPR003783">
    <property type="entry name" value="Regulatory_RecX"/>
</dbReference>
<protein>
    <recommendedName>
        <fullName evidence="3">Regulatory protein RecX</fullName>
    </recommendedName>
</protein>
<dbReference type="PANTHER" id="PTHR33602">
    <property type="entry name" value="REGULATORY PROTEIN RECX FAMILY PROTEIN"/>
    <property type="match status" value="1"/>
</dbReference>
<dbReference type="PANTHER" id="PTHR33602:SF1">
    <property type="entry name" value="REGULATORY PROTEIN RECX FAMILY PROTEIN"/>
    <property type="match status" value="1"/>
</dbReference>
<dbReference type="Pfam" id="PF21981">
    <property type="entry name" value="RecX_HTH3"/>
    <property type="match status" value="1"/>
</dbReference>
<organism evidence="7 8">
    <name type="scientific">Imperialibacter roseus</name>
    <dbReference type="NCBI Taxonomy" id="1324217"/>
    <lineage>
        <taxon>Bacteria</taxon>
        <taxon>Pseudomonadati</taxon>
        <taxon>Bacteroidota</taxon>
        <taxon>Cytophagia</taxon>
        <taxon>Cytophagales</taxon>
        <taxon>Flammeovirgaceae</taxon>
        <taxon>Imperialibacter</taxon>
    </lineage>
</organism>
<dbReference type="InterPro" id="IPR053925">
    <property type="entry name" value="RecX_HTH_3rd"/>
</dbReference>
<proteinExistence type="inferred from homology"/>
<dbReference type="InterPro" id="IPR036388">
    <property type="entry name" value="WH-like_DNA-bd_sf"/>
</dbReference>
<reference evidence="7 8" key="1">
    <citation type="journal article" date="2023" name="Microbiol. Resour. Announc.">
        <title>Complete Genome Sequence of Imperialibacter roseus strain P4T.</title>
        <authorList>
            <person name="Tizabi D.R."/>
            <person name="Bachvaroff T."/>
            <person name="Hill R.T."/>
        </authorList>
    </citation>
    <scope>NUCLEOTIDE SEQUENCE [LARGE SCALE GENOMIC DNA]</scope>
    <source>
        <strain evidence="7 8">P4T</strain>
    </source>
</reference>
<comment type="similarity">
    <text evidence="2">Belongs to the RecX family.</text>
</comment>
<feature type="domain" description="RecX second three-helical" evidence="5">
    <location>
        <begin position="43"/>
        <end position="84"/>
    </location>
</feature>
<evidence type="ECO:0000313" key="8">
    <source>
        <dbReference type="Proteomes" id="UP001302349"/>
    </source>
</evidence>
<dbReference type="Gene3D" id="1.10.10.10">
    <property type="entry name" value="Winged helix-like DNA-binding domain superfamily/Winged helix DNA-binding domain"/>
    <property type="match status" value="2"/>
</dbReference>
<evidence type="ECO:0000256" key="3">
    <source>
        <dbReference type="ARBA" id="ARBA00018111"/>
    </source>
</evidence>
<evidence type="ECO:0000259" key="5">
    <source>
        <dbReference type="Pfam" id="PF02631"/>
    </source>
</evidence>